<protein>
    <submittedName>
        <fullName evidence="8">Methyl-accepting chemotaxis protein</fullName>
    </submittedName>
</protein>
<dbReference type="GO" id="GO:0007165">
    <property type="term" value="P:signal transduction"/>
    <property type="evidence" value="ECO:0007669"/>
    <property type="project" value="UniProtKB-KW"/>
</dbReference>
<dbReference type="RefSeq" id="WP_053047430.1">
    <property type="nucleotide sequence ID" value="NZ_CP059733.1"/>
</dbReference>
<comment type="subcellular location">
    <subcellularLocation>
        <location evidence="1">Membrane</location>
    </subcellularLocation>
</comment>
<keyword evidence="5" id="KW-0812">Transmembrane</keyword>
<evidence type="ECO:0000256" key="2">
    <source>
        <dbReference type="ARBA" id="ARBA00023224"/>
    </source>
</evidence>
<name>A0AAE9Z456_9GAMM</name>
<dbReference type="GO" id="GO:0004888">
    <property type="term" value="F:transmembrane signaling receptor activity"/>
    <property type="evidence" value="ECO:0007669"/>
    <property type="project" value="InterPro"/>
</dbReference>
<accession>A0AAE9Z456</accession>
<evidence type="ECO:0000256" key="4">
    <source>
        <dbReference type="PROSITE-ProRule" id="PRU00284"/>
    </source>
</evidence>
<dbReference type="GO" id="GO:0016020">
    <property type="term" value="C:membrane"/>
    <property type="evidence" value="ECO:0007669"/>
    <property type="project" value="UniProtKB-SubCell"/>
</dbReference>
<dbReference type="SMART" id="SM00304">
    <property type="entry name" value="HAMP"/>
    <property type="match status" value="1"/>
</dbReference>
<dbReference type="PROSITE" id="PS50885">
    <property type="entry name" value="HAMP"/>
    <property type="match status" value="1"/>
</dbReference>
<dbReference type="CDD" id="cd11386">
    <property type="entry name" value="MCP_signal"/>
    <property type="match status" value="1"/>
</dbReference>
<dbReference type="Gene3D" id="1.10.287.950">
    <property type="entry name" value="Methyl-accepting chemotaxis protein"/>
    <property type="match status" value="1"/>
</dbReference>
<keyword evidence="9" id="KW-1185">Reference proteome</keyword>
<dbReference type="PANTHER" id="PTHR32089:SF112">
    <property type="entry name" value="LYSOZYME-LIKE PROTEIN-RELATED"/>
    <property type="match status" value="1"/>
</dbReference>
<feature type="transmembrane region" description="Helical" evidence="5">
    <location>
        <begin position="12"/>
        <end position="31"/>
    </location>
</feature>
<dbReference type="AlphaFoldDB" id="A0AAE9Z456"/>
<dbReference type="PRINTS" id="PR00260">
    <property type="entry name" value="CHEMTRNSDUCR"/>
</dbReference>
<dbReference type="SUPFAM" id="SSF58104">
    <property type="entry name" value="Methyl-accepting chemotaxis protein (MCP) signaling domain"/>
    <property type="match status" value="1"/>
</dbReference>
<feature type="domain" description="Methyl-accepting transducer" evidence="6">
    <location>
        <begin position="300"/>
        <end position="536"/>
    </location>
</feature>
<evidence type="ECO:0000256" key="5">
    <source>
        <dbReference type="SAM" id="Phobius"/>
    </source>
</evidence>
<gene>
    <name evidence="8" type="ORF">SG34_005790</name>
</gene>
<comment type="similarity">
    <text evidence="3">Belongs to the methyl-accepting chemotaxis (MCP) protein family.</text>
</comment>
<dbReference type="EMBL" id="CP059733">
    <property type="protein sequence ID" value="WDE06431.1"/>
    <property type="molecule type" value="Genomic_DNA"/>
</dbReference>
<dbReference type="KEGG" id="tvd:SG34_005790"/>
<keyword evidence="2 4" id="KW-0807">Transducer</keyword>
<dbReference type="Proteomes" id="UP000032352">
    <property type="component" value="Chromosome"/>
</dbReference>
<evidence type="ECO:0000256" key="1">
    <source>
        <dbReference type="ARBA" id="ARBA00004370"/>
    </source>
</evidence>
<dbReference type="InterPro" id="IPR004089">
    <property type="entry name" value="MCPsignal_dom"/>
</dbReference>
<dbReference type="Pfam" id="PF00015">
    <property type="entry name" value="MCPsignal"/>
    <property type="match status" value="1"/>
</dbReference>
<organism evidence="8 9">
    <name type="scientific">Thalassomonas viridans</name>
    <dbReference type="NCBI Taxonomy" id="137584"/>
    <lineage>
        <taxon>Bacteria</taxon>
        <taxon>Pseudomonadati</taxon>
        <taxon>Pseudomonadota</taxon>
        <taxon>Gammaproteobacteria</taxon>
        <taxon>Alteromonadales</taxon>
        <taxon>Colwelliaceae</taxon>
        <taxon>Thalassomonas</taxon>
    </lineage>
</organism>
<dbReference type="PANTHER" id="PTHR32089">
    <property type="entry name" value="METHYL-ACCEPTING CHEMOTAXIS PROTEIN MCPB"/>
    <property type="match status" value="1"/>
</dbReference>
<evidence type="ECO:0000259" key="7">
    <source>
        <dbReference type="PROSITE" id="PS50885"/>
    </source>
</evidence>
<dbReference type="CDD" id="cd06225">
    <property type="entry name" value="HAMP"/>
    <property type="match status" value="1"/>
</dbReference>
<evidence type="ECO:0000313" key="9">
    <source>
        <dbReference type="Proteomes" id="UP000032352"/>
    </source>
</evidence>
<evidence type="ECO:0000256" key="3">
    <source>
        <dbReference type="ARBA" id="ARBA00029447"/>
    </source>
</evidence>
<dbReference type="FunFam" id="1.10.287.950:FF:000001">
    <property type="entry name" value="Methyl-accepting chemotaxis sensory transducer"/>
    <property type="match status" value="1"/>
</dbReference>
<dbReference type="Pfam" id="PF00672">
    <property type="entry name" value="HAMP"/>
    <property type="match status" value="1"/>
</dbReference>
<keyword evidence="5" id="KW-0472">Membrane</keyword>
<sequence length="572" mass="62790">MFKYMTIATKLNLSSGGFSALVTIAFVYILITVNSTSSIIEQQQGLVSQQISAVTNQGNQLQNQRQAVNEQMVILAIDRHFTDMRVWLLDLTVSWLNEAEENAELSQQKLNSQLEKFAAIDNDRGRAIREKSELFYQTMLDAVDAYVDENRVKGNSLTADARQLASEVDYLIREFSANIDETLKRANQQVTQAGQSVADSANKVKLASDAIVSENSGMWDITIVILVLSSLLSIAFSVILRREICNPIQRLRTTVEQIQLNSDLRERFKVVSMDEIGVTGSSFNEMMTQFSDIILKVKTACDEMENATTYLVDLMQKTQEGVVSQERATDQVATAINQMATTVQQVAGHTETASKSTASAKLTAEESREVVQNSVTATQGLASLFNETNDSITLVEKYSKEIGGVLDVIRGISEQTNLLALNAAIEAARAGEAGRGFAVVADEVRTLAQRTQESTEEIDTMISSLQARTAQAVSLMGKGNEEVKSVANQAENAESSLLQIAHQVGEINELNTMIATSAEQQRVVADEINRNVVDINDTSTTTTEAVKATVECGENLLRLSRQLEQLVSQFKV</sequence>
<proteinExistence type="inferred from homology"/>
<reference evidence="8 9" key="2">
    <citation type="journal article" date="2022" name="Mar. Drugs">
        <title>Bioassay-Guided Fractionation Leads to the Detection of Cholic Acid Generated by the Rare Thalassomonas sp.</title>
        <authorList>
            <person name="Pheiffer F."/>
            <person name="Schneider Y.K."/>
            <person name="Hansen E.H."/>
            <person name="Andersen J.H."/>
            <person name="Isaksson J."/>
            <person name="Busche T."/>
            <person name="R C."/>
            <person name="Kalinowski J."/>
            <person name="Zyl L.V."/>
            <person name="Trindade M."/>
        </authorList>
    </citation>
    <scope>NUCLEOTIDE SEQUENCE [LARGE SCALE GENOMIC DNA]</scope>
    <source>
        <strain evidence="8 9">XOM25</strain>
    </source>
</reference>
<evidence type="ECO:0000313" key="8">
    <source>
        <dbReference type="EMBL" id="WDE06431.1"/>
    </source>
</evidence>
<dbReference type="InterPro" id="IPR004090">
    <property type="entry name" value="Chemotax_Me-accpt_rcpt"/>
</dbReference>
<reference evidence="8 9" key="1">
    <citation type="journal article" date="2015" name="Genome Announc.">
        <title>Draft Genome Sequences of Marine Isolates of Thalassomonas viridans and Thalassomonas actiniarum.</title>
        <authorList>
            <person name="Olonade I."/>
            <person name="van Zyl L.J."/>
            <person name="Trindade M."/>
        </authorList>
    </citation>
    <scope>NUCLEOTIDE SEQUENCE [LARGE SCALE GENOMIC DNA]</scope>
    <source>
        <strain evidence="8 9">XOM25</strain>
    </source>
</reference>
<dbReference type="GO" id="GO:0006935">
    <property type="term" value="P:chemotaxis"/>
    <property type="evidence" value="ECO:0007669"/>
    <property type="project" value="InterPro"/>
</dbReference>
<keyword evidence="5" id="KW-1133">Transmembrane helix</keyword>
<feature type="domain" description="HAMP" evidence="7">
    <location>
        <begin position="242"/>
        <end position="295"/>
    </location>
</feature>
<dbReference type="InterPro" id="IPR003660">
    <property type="entry name" value="HAMP_dom"/>
</dbReference>
<evidence type="ECO:0000259" key="6">
    <source>
        <dbReference type="PROSITE" id="PS50111"/>
    </source>
</evidence>
<dbReference type="SMART" id="SM00283">
    <property type="entry name" value="MA"/>
    <property type="match status" value="1"/>
</dbReference>
<dbReference type="PROSITE" id="PS50111">
    <property type="entry name" value="CHEMOTAXIS_TRANSDUC_2"/>
    <property type="match status" value="1"/>
</dbReference>